<name>A0A7T3KDX8_9CAUD</name>
<evidence type="ECO:0000313" key="2">
    <source>
        <dbReference type="Proteomes" id="UP000595849"/>
    </source>
</evidence>
<evidence type="ECO:0000313" key="1">
    <source>
        <dbReference type="EMBL" id="QPX63426.1"/>
    </source>
</evidence>
<dbReference type="CDD" id="cd22328">
    <property type="entry name" value="Hef-like"/>
    <property type="match status" value="1"/>
</dbReference>
<dbReference type="Proteomes" id="UP000595849">
    <property type="component" value="Segment"/>
</dbReference>
<organism evidence="1 2">
    <name type="scientific">Campylobacter phage F352</name>
    <dbReference type="NCBI Taxonomy" id="2794363"/>
    <lineage>
        <taxon>Viruses</taxon>
        <taxon>Duplodnaviria</taxon>
        <taxon>Heunggongvirae</taxon>
        <taxon>Uroviricota</taxon>
        <taxon>Caudoviricetes</taxon>
        <taxon>Connertonviridae</taxon>
        <taxon>Fletchervirus</taxon>
        <taxon>Fletchervirus CPX</taxon>
    </lineage>
</organism>
<reference evidence="1 2" key="1">
    <citation type="submission" date="2020-08" db="EMBL/GenBank/DDBJ databases">
        <authorList>
            <person name="Sorensen M.C.H."/>
        </authorList>
    </citation>
    <scope>NUCLEOTIDE SEQUENCE [LARGE SCALE GENOMIC DNA]</scope>
</reference>
<dbReference type="EMBL" id="MT863717">
    <property type="protein sequence ID" value="QPX63426.1"/>
    <property type="molecule type" value="Genomic_DNA"/>
</dbReference>
<dbReference type="GO" id="GO:0004519">
    <property type="term" value="F:endonuclease activity"/>
    <property type="evidence" value="ECO:0007669"/>
    <property type="project" value="UniProtKB-KW"/>
</dbReference>
<keyword evidence="1" id="KW-0540">Nuclease</keyword>
<sequence length="540" mass="63281">MDKIKFLNNLGYEVVSEDLVRNLYVKCKDNHIFKREFGDFKKGYIKCPKCEEEQKLEFIKELGYEVVTMDEKGKLLLKCKNGHIIKKYFGNFKKGTTTCNECIKEEKIKFIKSCGYEPASENLAHDLFIKCKNGHIFKREYNDLKKGYINCPKCNKEDKVKLITSFGYTIINQHNSEELELMCKNGHISRRTFHNFKKFPLCSECVEDKRTSFIKELGYKVVGKNLFECKNGHTFSREVKSFRKGCVYCPICNPSISSFEKEMSELLGNYISNDYSVLGDKELDFYVPNHKLAIECNGDYWHSEQMGKDKNYHLDKTNKCLEKGIQLLHIFEYSWYNKKEIWTSIINNKLGKSEKIMARKCILKEVSKAEEKEFLESNHLQGFTGSSICYGLYYQDELVCLMSFGKPRFTGKYDWELIRLCTKMGINVIGGASKLLSYFHKHNRGSLISYSDRLYSDGSIYKQLGFEFSHYSKPGYFYIKGSNKYSRQQFMKHKLKDKLEIFDPNLTESENMKVNGYHKVWDCGQGVWVKNRKEYYATSN</sequence>
<gene>
    <name evidence="1" type="ORF">F352_122</name>
</gene>
<accession>A0A7T3KDX8</accession>
<proteinExistence type="predicted"/>
<dbReference type="Gene3D" id="3.40.960.10">
    <property type="entry name" value="VSR Endonuclease"/>
    <property type="match status" value="1"/>
</dbReference>
<protein>
    <submittedName>
        <fullName evidence="1">Putative homing endonuclease</fullName>
    </submittedName>
</protein>
<keyword evidence="1" id="KW-0378">Hydrolase</keyword>
<keyword evidence="1" id="KW-0255">Endonuclease</keyword>